<dbReference type="GeneID" id="37138158"/>
<name>A0A319CAH1_9EURO</name>
<organism evidence="1 2">
    <name type="scientific">Aspergillus uvarum CBS 121591</name>
    <dbReference type="NCBI Taxonomy" id="1448315"/>
    <lineage>
        <taxon>Eukaryota</taxon>
        <taxon>Fungi</taxon>
        <taxon>Dikarya</taxon>
        <taxon>Ascomycota</taxon>
        <taxon>Pezizomycotina</taxon>
        <taxon>Eurotiomycetes</taxon>
        <taxon>Eurotiomycetidae</taxon>
        <taxon>Eurotiales</taxon>
        <taxon>Aspergillaceae</taxon>
        <taxon>Aspergillus</taxon>
        <taxon>Aspergillus subgen. Circumdati</taxon>
    </lineage>
</organism>
<proteinExistence type="predicted"/>
<dbReference type="VEuPathDB" id="FungiDB:BO82DRAFT_355319"/>
<dbReference type="EMBL" id="KZ821708">
    <property type="protein sequence ID" value="PYH80607.1"/>
    <property type="molecule type" value="Genomic_DNA"/>
</dbReference>
<gene>
    <name evidence="1" type="ORF">BO82DRAFT_355319</name>
</gene>
<reference evidence="1 2" key="1">
    <citation type="submission" date="2016-12" db="EMBL/GenBank/DDBJ databases">
        <title>The genomes of Aspergillus section Nigri reveals drivers in fungal speciation.</title>
        <authorList>
            <consortium name="DOE Joint Genome Institute"/>
            <person name="Vesth T.C."/>
            <person name="Nybo J."/>
            <person name="Theobald S."/>
            <person name="Brandl J."/>
            <person name="Frisvad J.C."/>
            <person name="Nielsen K.F."/>
            <person name="Lyhne E.K."/>
            <person name="Kogle M.E."/>
            <person name="Kuo A."/>
            <person name="Riley R."/>
            <person name="Clum A."/>
            <person name="Nolan M."/>
            <person name="Lipzen A."/>
            <person name="Salamov A."/>
            <person name="Henrissat B."/>
            <person name="Wiebenga A."/>
            <person name="De Vries R.P."/>
            <person name="Grigoriev I.V."/>
            <person name="Mortensen U.H."/>
            <person name="Andersen M.R."/>
            <person name="Baker S.E."/>
        </authorList>
    </citation>
    <scope>NUCLEOTIDE SEQUENCE [LARGE SCALE GENOMIC DNA]</scope>
    <source>
        <strain evidence="1 2">CBS 121591</strain>
    </source>
</reference>
<keyword evidence="2" id="KW-1185">Reference proteome</keyword>
<protein>
    <submittedName>
        <fullName evidence="1">Uncharacterized protein</fullName>
    </submittedName>
</protein>
<dbReference type="Proteomes" id="UP000248340">
    <property type="component" value="Unassembled WGS sequence"/>
</dbReference>
<evidence type="ECO:0000313" key="2">
    <source>
        <dbReference type="Proteomes" id="UP000248340"/>
    </source>
</evidence>
<dbReference type="RefSeq" id="XP_025490807.1">
    <property type="nucleotide sequence ID" value="XM_025635417.1"/>
</dbReference>
<sequence length="61" mass="6935">MPLARYCKVTSEVYGMEDLGLMAVANRRRIWEACARIADLYLKALEATRADAQTFPRTVVE</sequence>
<accession>A0A319CAH1</accession>
<evidence type="ECO:0000313" key="1">
    <source>
        <dbReference type="EMBL" id="PYH80607.1"/>
    </source>
</evidence>
<dbReference type="AlphaFoldDB" id="A0A319CAH1"/>